<dbReference type="OrthoDB" id="9798918at2"/>
<dbReference type="AlphaFoldDB" id="A0A518CJX9"/>
<organism evidence="3 4">
    <name type="scientific">Polystyrenella longa</name>
    <dbReference type="NCBI Taxonomy" id="2528007"/>
    <lineage>
        <taxon>Bacteria</taxon>
        <taxon>Pseudomonadati</taxon>
        <taxon>Planctomycetota</taxon>
        <taxon>Planctomycetia</taxon>
        <taxon>Planctomycetales</taxon>
        <taxon>Planctomycetaceae</taxon>
        <taxon>Polystyrenella</taxon>
    </lineage>
</organism>
<dbReference type="PANTHER" id="PTHR35146:SF1">
    <property type="entry name" value="UPF0178 PROTEIN YAII"/>
    <property type="match status" value="1"/>
</dbReference>
<dbReference type="HAMAP" id="MF_00489">
    <property type="entry name" value="UPF0178"/>
    <property type="match status" value="1"/>
</dbReference>
<dbReference type="InterPro" id="IPR003791">
    <property type="entry name" value="UPF0178"/>
</dbReference>
<comment type="similarity">
    <text evidence="1 2">Belongs to the UPF0178 family.</text>
</comment>
<protein>
    <recommendedName>
        <fullName evidence="2">UPF0178 protein Pla110_12420</fullName>
    </recommendedName>
</protein>
<dbReference type="Pfam" id="PF02639">
    <property type="entry name" value="DUF188"/>
    <property type="match status" value="1"/>
</dbReference>
<name>A0A518CJX9_9PLAN</name>
<dbReference type="Proteomes" id="UP000317178">
    <property type="component" value="Chromosome"/>
</dbReference>
<evidence type="ECO:0000313" key="4">
    <source>
        <dbReference type="Proteomes" id="UP000317178"/>
    </source>
</evidence>
<keyword evidence="4" id="KW-1185">Reference proteome</keyword>
<dbReference type="EMBL" id="CP036281">
    <property type="protein sequence ID" value="QDU79531.1"/>
    <property type="molecule type" value="Genomic_DNA"/>
</dbReference>
<dbReference type="PANTHER" id="PTHR35146">
    <property type="entry name" value="UPF0178 PROTEIN YAII"/>
    <property type="match status" value="1"/>
</dbReference>
<sequence length="151" mass="16458">MQILIDADACPVKDEVYKVAKRYGIPVTLVANAGMYAPKASWLELIIVKQGANVADDLIAEKATAKDIVITADIPLASRCLEKGAAVLDHRGGEFTRENIGSILAGREVGEHLRAAGVETKGPRPFDKQARSNFLQTFDQVIQKRRRSSGR</sequence>
<dbReference type="RefSeq" id="WP_144994205.1">
    <property type="nucleotide sequence ID" value="NZ_CP036281.1"/>
</dbReference>
<dbReference type="CDD" id="cd18720">
    <property type="entry name" value="PIN_YqxD-like"/>
    <property type="match status" value="1"/>
</dbReference>
<evidence type="ECO:0000256" key="2">
    <source>
        <dbReference type="HAMAP-Rule" id="MF_00489"/>
    </source>
</evidence>
<dbReference type="KEGG" id="plon:Pla110_12420"/>
<gene>
    <name evidence="3" type="ORF">Pla110_12420</name>
</gene>
<evidence type="ECO:0000313" key="3">
    <source>
        <dbReference type="EMBL" id="QDU79531.1"/>
    </source>
</evidence>
<proteinExistence type="inferred from homology"/>
<accession>A0A518CJX9</accession>
<dbReference type="NCBIfam" id="NF001095">
    <property type="entry name" value="PRK00124.1"/>
    <property type="match status" value="1"/>
</dbReference>
<reference evidence="3 4" key="1">
    <citation type="submission" date="2019-02" db="EMBL/GenBank/DDBJ databases">
        <title>Deep-cultivation of Planctomycetes and their phenomic and genomic characterization uncovers novel biology.</title>
        <authorList>
            <person name="Wiegand S."/>
            <person name="Jogler M."/>
            <person name="Boedeker C."/>
            <person name="Pinto D."/>
            <person name="Vollmers J."/>
            <person name="Rivas-Marin E."/>
            <person name="Kohn T."/>
            <person name="Peeters S.H."/>
            <person name="Heuer A."/>
            <person name="Rast P."/>
            <person name="Oberbeckmann S."/>
            <person name="Bunk B."/>
            <person name="Jeske O."/>
            <person name="Meyerdierks A."/>
            <person name="Storesund J.E."/>
            <person name="Kallscheuer N."/>
            <person name="Luecker S."/>
            <person name="Lage O.M."/>
            <person name="Pohl T."/>
            <person name="Merkel B.J."/>
            <person name="Hornburger P."/>
            <person name="Mueller R.-W."/>
            <person name="Bruemmer F."/>
            <person name="Labrenz M."/>
            <person name="Spormann A.M."/>
            <person name="Op den Camp H."/>
            <person name="Overmann J."/>
            <person name="Amann R."/>
            <person name="Jetten M.S.M."/>
            <person name="Mascher T."/>
            <person name="Medema M.H."/>
            <person name="Devos D.P."/>
            <person name="Kaster A.-K."/>
            <person name="Ovreas L."/>
            <person name="Rohde M."/>
            <person name="Galperin M.Y."/>
            <person name="Jogler C."/>
        </authorList>
    </citation>
    <scope>NUCLEOTIDE SEQUENCE [LARGE SCALE GENOMIC DNA]</scope>
    <source>
        <strain evidence="3 4">Pla110</strain>
    </source>
</reference>
<evidence type="ECO:0000256" key="1">
    <source>
        <dbReference type="ARBA" id="ARBA00008522"/>
    </source>
</evidence>